<dbReference type="CDD" id="cd06263">
    <property type="entry name" value="MAM"/>
    <property type="match status" value="1"/>
</dbReference>
<organism evidence="3 4">
    <name type="scientific">Elysia marginata</name>
    <dbReference type="NCBI Taxonomy" id="1093978"/>
    <lineage>
        <taxon>Eukaryota</taxon>
        <taxon>Metazoa</taxon>
        <taxon>Spiralia</taxon>
        <taxon>Lophotrochozoa</taxon>
        <taxon>Mollusca</taxon>
        <taxon>Gastropoda</taxon>
        <taxon>Heterobranchia</taxon>
        <taxon>Euthyneura</taxon>
        <taxon>Panpulmonata</taxon>
        <taxon>Sacoglossa</taxon>
        <taxon>Placobranchoidea</taxon>
        <taxon>Plakobranchidae</taxon>
        <taxon>Elysia</taxon>
    </lineage>
</organism>
<sequence>MVKTNETNFQWKIYNSRLSKNQTDTYSDPSSRVMQGSFLYISETDSKGEKGYGVSKLVGRQESFPWTKCVKFKYRMYGPRPGRLAVSVGEIGSQLDQRLFDKTGNQGEAWQQITVQVDWKEKQALHFTAYRHDRFQGEIALDDIKVKNRRCPKQEVVVVGGGGRGGVGVVVVVVVVVIVVVGWW</sequence>
<proteinExistence type="predicted"/>
<evidence type="ECO:0000256" key="1">
    <source>
        <dbReference type="SAM" id="Phobius"/>
    </source>
</evidence>
<dbReference type="SMART" id="SM00137">
    <property type="entry name" value="MAM"/>
    <property type="match status" value="1"/>
</dbReference>
<evidence type="ECO:0000313" key="3">
    <source>
        <dbReference type="EMBL" id="GFS11663.1"/>
    </source>
</evidence>
<dbReference type="AlphaFoldDB" id="A0AAV4IQJ2"/>
<keyword evidence="4" id="KW-1185">Reference proteome</keyword>
<dbReference type="Gene3D" id="2.60.120.200">
    <property type="match status" value="1"/>
</dbReference>
<dbReference type="GO" id="GO:0016020">
    <property type="term" value="C:membrane"/>
    <property type="evidence" value="ECO:0007669"/>
    <property type="project" value="InterPro"/>
</dbReference>
<gene>
    <name evidence="3" type="ORF">ElyMa_006678000</name>
</gene>
<evidence type="ECO:0000313" key="4">
    <source>
        <dbReference type="Proteomes" id="UP000762676"/>
    </source>
</evidence>
<dbReference type="Pfam" id="PF00629">
    <property type="entry name" value="MAM"/>
    <property type="match status" value="1"/>
</dbReference>
<dbReference type="PANTHER" id="PTHR23282:SF101">
    <property type="entry name" value="MAM DOMAIN-CONTAINING PROTEIN"/>
    <property type="match status" value="1"/>
</dbReference>
<keyword evidence="1" id="KW-1133">Transmembrane helix</keyword>
<feature type="transmembrane region" description="Helical" evidence="1">
    <location>
        <begin position="156"/>
        <end position="183"/>
    </location>
</feature>
<dbReference type="InterPro" id="IPR000998">
    <property type="entry name" value="MAM_dom"/>
</dbReference>
<feature type="domain" description="MAM" evidence="2">
    <location>
        <begin position="1"/>
        <end position="153"/>
    </location>
</feature>
<protein>
    <submittedName>
        <fullName evidence="3">MAM domain-containing glycosylphosphatidylinositol anchor protein 1</fullName>
    </submittedName>
</protein>
<keyword evidence="1" id="KW-0472">Membrane</keyword>
<dbReference type="InterPro" id="IPR013320">
    <property type="entry name" value="ConA-like_dom_sf"/>
</dbReference>
<evidence type="ECO:0000259" key="2">
    <source>
        <dbReference type="PROSITE" id="PS50060"/>
    </source>
</evidence>
<dbReference type="PANTHER" id="PTHR23282">
    <property type="entry name" value="APICAL ENDOSOMAL GLYCOPROTEIN PRECURSOR"/>
    <property type="match status" value="1"/>
</dbReference>
<comment type="caution">
    <text evidence="3">The sequence shown here is derived from an EMBL/GenBank/DDBJ whole genome shotgun (WGS) entry which is preliminary data.</text>
</comment>
<dbReference type="PROSITE" id="PS50060">
    <property type="entry name" value="MAM_2"/>
    <property type="match status" value="1"/>
</dbReference>
<dbReference type="Proteomes" id="UP000762676">
    <property type="component" value="Unassembled WGS sequence"/>
</dbReference>
<reference evidence="3 4" key="1">
    <citation type="journal article" date="2021" name="Elife">
        <title>Chloroplast acquisition without the gene transfer in kleptoplastic sea slugs, Plakobranchus ocellatus.</title>
        <authorList>
            <person name="Maeda T."/>
            <person name="Takahashi S."/>
            <person name="Yoshida T."/>
            <person name="Shimamura S."/>
            <person name="Takaki Y."/>
            <person name="Nagai Y."/>
            <person name="Toyoda A."/>
            <person name="Suzuki Y."/>
            <person name="Arimoto A."/>
            <person name="Ishii H."/>
            <person name="Satoh N."/>
            <person name="Nishiyama T."/>
            <person name="Hasebe M."/>
            <person name="Maruyama T."/>
            <person name="Minagawa J."/>
            <person name="Obokata J."/>
            <person name="Shigenobu S."/>
        </authorList>
    </citation>
    <scope>NUCLEOTIDE SEQUENCE [LARGE SCALE GENOMIC DNA]</scope>
</reference>
<dbReference type="EMBL" id="BMAT01013380">
    <property type="protein sequence ID" value="GFS11663.1"/>
    <property type="molecule type" value="Genomic_DNA"/>
</dbReference>
<dbReference type="SUPFAM" id="SSF49899">
    <property type="entry name" value="Concanavalin A-like lectins/glucanases"/>
    <property type="match status" value="1"/>
</dbReference>
<accession>A0AAV4IQJ2</accession>
<dbReference type="InterPro" id="IPR051560">
    <property type="entry name" value="MAM_domain-containing"/>
</dbReference>
<name>A0AAV4IQJ2_9GAST</name>
<keyword evidence="1" id="KW-0812">Transmembrane</keyword>